<protein>
    <submittedName>
        <fullName evidence="1">Uncharacterized protein</fullName>
    </submittedName>
</protein>
<name>A0A1F6AP10_9BACT</name>
<proteinExistence type="predicted"/>
<evidence type="ECO:0000313" key="2">
    <source>
        <dbReference type="Proteomes" id="UP000176609"/>
    </source>
</evidence>
<accession>A0A1F6AP10</accession>
<dbReference type="Proteomes" id="UP000176609">
    <property type="component" value="Unassembled WGS sequence"/>
</dbReference>
<gene>
    <name evidence="1" type="ORF">A2960_06115</name>
</gene>
<sequence>MAINLKTLIHVSPFSDIDREKMLSKIDSLNEDQKIHISEVCWKLLSFKYYTQLQFMIDEYLDEVQTGQKKYNLNDVTEIEARCIHDYAQKLQVAETEGSIEEVRTQLEKFKTHSLPQDKTVSTSLTPKP</sequence>
<organism evidence="1 2">
    <name type="scientific">Candidatus Gottesmanbacteria bacterium RIFCSPLOWO2_01_FULL_39_12b</name>
    <dbReference type="NCBI Taxonomy" id="1798388"/>
    <lineage>
        <taxon>Bacteria</taxon>
        <taxon>Candidatus Gottesmaniibacteriota</taxon>
    </lineage>
</organism>
<comment type="caution">
    <text evidence="1">The sequence shown here is derived from an EMBL/GenBank/DDBJ whole genome shotgun (WGS) entry which is preliminary data.</text>
</comment>
<dbReference type="EMBL" id="MFJR01000009">
    <property type="protein sequence ID" value="OGG26425.1"/>
    <property type="molecule type" value="Genomic_DNA"/>
</dbReference>
<evidence type="ECO:0000313" key="1">
    <source>
        <dbReference type="EMBL" id="OGG26425.1"/>
    </source>
</evidence>
<reference evidence="1 2" key="1">
    <citation type="journal article" date="2016" name="Nat. Commun.">
        <title>Thousands of microbial genomes shed light on interconnected biogeochemical processes in an aquifer system.</title>
        <authorList>
            <person name="Anantharaman K."/>
            <person name="Brown C.T."/>
            <person name="Hug L.A."/>
            <person name="Sharon I."/>
            <person name="Castelle C.J."/>
            <person name="Probst A.J."/>
            <person name="Thomas B.C."/>
            <person name="Singh A."/>
            <person name="Wilkins M.J."/>
            <person name="Karaoz U."/>
            <person name="Brodie E.L."/>
            <person name="Williams K.H."/>
            <person name="Hubbard S.S."/>
            <person name="Banfield J.F."/>
        </authorList>
    </citation>
    <scope>NUCLEOTIDE SEQUENCE [LARGE SCALE GENOMIC DNA]</scope>
</reference>
<dbReference type="AlphaFoldDB" id="A0A1F6AP10"/>